<evidence type="ECO:0000313" key="3">
    <source>
        <dbReference type="Proteomes" id="UP000053562"/>
    </source>
</evidence>
<organism evidence="2 3">
    <name type="scientific">Plasmodium vivax India VII</name>
    <dbReference type="NCBI Taxonomy" id="1077284"/>
    <lineage>
        <taxon>Eukaryota</taxon>
        <taxon>Sar</taxon>
        <taxon>Alveolata</taxon>
        <taxon>Apicomplexa</taxon>
        <taxon>Aconoidasida</taxon>
        <taxon>Haemosporida</taxon>
        <taxon>Plasmodiidae</taxon>
        <taxon>Plasmodium</taxon>
        <taxon>Plasmodium (Plasmodium)</taxon>
    </lineage>
</organism>
<gene>
    <name evidence="2" type="ORF">PVIIG_00141</name>
</gene>
<feature type="region of interest" description="Disordered" evidence="1">
    <location>
        <begin position="121"/>
        <end position="148"/>
    </location>
</feature>
<dbReference type="EMBL" id="KQ234361">
    <property type="protein sequence ID" value="KMZ78746.1"/>
    <property type="molecule type" value="Genomic_DNA"/>
</dbReference>
<dbReference type="AlphaFoldDB" id="A0A0J9S7R4"/>
<dbReference type="SUPFAM" id="SSF55979">
    <property type="entry name" value="DNA clamp"/>
    <property type="match status" value="1"/>
</dbReference>
<proteinExistence type="predicted"/>
<accession>A0A0J9S7R4</accession>
<evidence type="ECO:0000313" key="2">
    <source>
        <dbReference type="EMBL" id="KMZ78746.1"/>
    </source>
</evidence>
<feature type="compositionally biased region" description="Basic and acidic residues" evidence="1">
    <location>
        <begin position="121"/>
        <end position="131"/>
    </location>
</feature>
<reference evidence="2 3" key="1">
    <citation type="submission" date="2011-08" db="EMBL/GenBank/DDBJ databases">
        <title>The Genome Sequence of Plasmodium vivax India VII.</title>
        <authorList>
            <consortium name="The Broad Institute Genome Sequencing Platform"/>
            <consortium name="The Broad Institute Genome Sequencing Center for Infectious Disease"/>
            <person name="Neafsey D."/>
            <person name="Carlton J."/>
            <person name="Barnwell J."/>
            <person name="Collins W."/>
            <person name="Escalante A."/>
            <person name="Mullikin J."/>
            <person name="Saul A."/>
            <person name="Guigo R."/>
            <person name="Camara F."/>
            <person name="Young S.K."/>
            <person name="Zeng Q."/>
            <person name="Gargeya S."/>
            <person name="Fitzgerald M."/>
            <person name="Haas B."/>
            <person name="Abouelleil A."/>
            <person name="Alvarado L."/>
            <person name="Arachchi H.M."/>
            <person name="Berlin A."/>
            <person name="Brown A."/>
            <person name="Chapman S.B."/>
            <person name="Chen Z."/>
            <person name="Dunbar C."/>
            <person name="Freedman E."/>
            <person name="Gearin G."/>
            <person name="Gellesch M."/>
            <person name="Goldberg J."/>
            <person name="Griggs A."/>
            <person name="Gujja S."/>
            <person name="Heiman D."/>
            <person name="Howarth C."/>
            <person name="Larson L."/>
            <person name="Lui A."/>
            <person name="MacDonald P.J.P."/>
            <person name="Montmayeur A."/>
            <person name="Murphy C."/>
            <person name="Neiman D."/>
            <person name="Pearson M."/>
            <person name="Priest M."/>
            <person name="Roberts A."/>
            <person name="Saif S."/>
            <person name="Shea T."/>
            <person name="Shenoy N."/>
            <person name="Sisk P."/>
            <person name="Stolte C."/>
            <person name="Sykes S."/>
            <person name="Wortman J."/>
            <person name="Nusbaum C."/>
            <person name="Birren B."/>
        </authorList>
    </citation>
    <scope>NUCLEOTIDE SEQUENCE [LARGE SCALE GENOMIC DNA]</scope>
    <source>
        <strain evidence="2 3">India VII</strain>
    </source>
</reference>
<name>A0A0J9S7R4_PLAVI</name>
<dbReference type="InterPro" id="IPR046938">
    <property type="entry name" value="DNA_clamp_sf"/>
</dbReference>
<sequence length="495" mass="56825">MMEGASQTNYHFSVKNVSFFKSALALLSVDDTKGNSTVRRSTGSNQSEGENCILFNLFEDGLMLRSWSKCKQIYCFLFLDSDCFSSYSILEKGEKHGEARHGGAKHWEAKHGGAKHWEAKHGGAKHWEAKHGGKRRRRGSDVSTGGKNAPCGCHHSSGLSDGACSRCHPPRAKRCKRECEYMHSDEASQEGASHEEDTNSVNSDNLYTTHALSMESNSLIKLKAVSPLKVKPTQSSKREDENADEYSIRKRVYERVDGEKRSSSNSGVEFLVCQHELLRAVEFLEPILLNIKFDYANRKLILQLTDEDGDTSETFVRVIVDFYYEITKLEKHTFLQNEYNFFAIKSTTFSFYLDYLIRSNDQYITFYITEYANDSSAVLKMETKNRNYQRSVQLMPKENFQDFKSSKSQMYTDGSDVPRAARCEITHAYAPRFKYRIRDLSKINQALKISSHLRMDFQENGLLRFQFTLREYNMNGTHLCYFVQPLTDMSLLNFA</sequence>
<protein>
    <submittedName>
        <fullName evidence="2">Uncharacterized protein</fullName>
    </submittedName>
</protein>
<dbReference type="Proteomes" id="UP000053562">
    <property type="component" value="Unassembled WGS sequence"/>
</dbReference>
<dbReference type="Gene3D" id="3.70.10.10">
    <property type="match status" value="1"/>
</dbReference>
<evidence type="ECO:0000256" key="1">
    <source>
        <dbReference type="SAM" id="MobiDB-lite"/>
    </source>
</evidence>
<dbReference type="OrthoDB" id="370514at2759"/>